<evidence type="ECO:0000256" key="1">
    <source>
        <dbReference type="SAM" id="MobiDB-lite"/>
    </source>
</evidence>
<dbReference type="EMBL" id="KN817589">
    <property type="protein sequence ID" value="KJA18431.1"/>
    <property type="molecule type" value="Genomic_DNA"/>
</dbReference>
<sequence length="62" mass="7051">MAGEPEKATPTEHEDIGDSDSSDEDSDDDREDEEERKDLAEEDSLVWQGYVIWTLSIPAHCR</sequence>
<dbReference type="Proteomes" id="UP000054270">
    <property type="component" value="Unassembled WGS sequence"/>
</dbReference>
<keyword evidence="3" id="KW-1185">Reference proteome</keyword>
<name>A0A0D2NNR2_HYPSF</name>
<evidence type="ECO:0000313" key="3">
    <source>
        <dbReference type="Proteomes" id="UP000054270"/>
    </source>
</evidence>
<feature type="region of interest" description="Disordered" evidence="1">
    <location>
        <begin position="1"/>
        <end position="43"/>
    </location>
</feature>
<organism evidence="2 3">
    <name type="scientific">Hypholoma sublateritium (strain FD-334 SS-4)</name>
    <dbReference type="NCBI Taxonomy" id="945553"/>
    <lineage>
        <taxon>Eukaryota</taxon>
        <taxon>Fungi</taxon>
        <taxon>Dikarya</taxon>
        <taxon>Basidiomycota</taxon>
        <taxon>Agaricomycotina</taxon>
        <taxon>Agaricomycetes</taxon>
        <taxon>Agaricomycetidae</taxon>
        <taxon>Agaricales</taxon>
        <taxon>Agaricineae</taxon>
        <taxon>Strophariaceae</taxon>
        <taxon>Hypholoma</taxon>
    </lineage>
</organism>
<proteinExistence type="predicted"/>
<evidence type="ECO:0000313" key="2">
    <source>
        <dbReference type="EMBL" id="KJA18431.1"/>
    </source>
</evidence>
<feature type="compositionally biased region" description="Acidic residues" evidence="1">
    <location>
        <begin position="17"/>
        <end position="43"/>
    </location>
</feature>
<accession>A0A0D2NNR2</accession>
<gene>
    <name evidence="2" type="ORF">HYPSUDRAFT_45289</name>
</gene>
<protein>
    <submittedName>
        <fullName evidence="2">Uncharacterized protein</fullName>
    </submittedName>
</protein>
<feature type="compositionally biased region" description="Basic and acidic residues" evidence="1">
    <location>
        <begin position="1"/>
        <end position="16"/>
    </location>
</feature>
<reference evidence="3" key="1">
    <citation type="submission" date="2014-04" db="EMBL/GenBank/DDBJ databases">
        <title>Evolutionary Origins and Diversification of the Mycorrhizal Mutualists.</title>
        <authorList>
            <consortium name="DOE Joint Genome Institute"/>
            <consortium name="Mycorrhizal Genomics Consortium"/>
            <person name="Kohler A."/>
            <person name="Kuo A."/>
            <person name="Nagy L.G."/>
            <person name="Floudas D."/>
            <person name="Copeland A."/>
            <person name="Barry K.W."/>
            <person name="Cichocki N."/>
            <person name="Veneault-Fourrey C."/>
            <person name="LaButti K."/>
            <person name="Lindquist E.A."/>
            <person name="Lipzen A."/>
            <person name="Lundell T."/>
            <person name="Morin E."/>
            <person name="Murat C."/>
            <person name="Riley R."/>
            <person name="Ohm R."/>
            <person name="Sun H."/>
            <person name="Tunlid A."/>
            <person name="Henrissat B."/>
            <person name="Grigoriev I.V."/>
            <person name="Hibbett D.S."/>
            <person name="Martin F."/>
        </authorList>
    </citation>
    <scope>NUCLEOTIDE SEQUENCE [LARGE SCALE GENOMIC DNA]</scope>
    <source>
        <strain evidence="3">FD-334 SS-4</strain>
    </source>
</reference>
<dbReference type="AlphaFoldDB" id="A0A0D2NNR2"/>